<comment type="similarity">
    <text evidence="6">Belongs to the metallophosphoesterase superfamily. Purple acid phosphatase family.</text>
</comment>
<dbReference type="GO" id="GO:0003993">
    <property type="term" value="F:acid phosphatase activity"/>
    <property type="evidence" value="ECO:0007669"/>
    <property type="project" value="UniProtKB-EC"/>
</dbReference>
<dbReference type="InterPro" id="IPR041792">
    <property type="entry name" value="MPP_PAP"/>
</dbReference>
<dbReference type="PANTHER" id="PTHR45778">
    <property type="entry name" value="PURPLE ACID PHOSPHATASE-RELATED"/>
    <property type="match status" value="1"/>
</dbReference>
<dbReference type="SUPFAM" id="SSF49363">
    <property type="entry name" value="Purple acid phosphatase, N-terminal domain"/>
    <property type="match status" value="1"/>
</dbReference>
<keyword evidence="8" id="KW-1133">Transmembrane helix</keyword>
<dbReference type="Pfam" id="PF14008">
    <property type="entry name" value="Metallophos_C"/>
    <property type="match status" value="1"/>
</dbReference>
<dbReference type="Gene3D" id="3.60.21.10">
    <property type="match status" value="1"/>
</dbReference>
<evidence type="ECO:0000256" key="1">
    <source>
        <dbReference type="ARBA" id="ARBA00004613"/>
    </source>
</evidence>
<keyword evidence="4" id="KW-0732">Signal</keyword>
<dbReference type="CDD" id="cd00839">
    <property type="entry name" value="MPP_PAPs"/>
    <property type="match status" value="1"/>
</dbReference>
<dbReference type="InterPro" id="IPR015914">
    <property type="entry name" value="PAPs_N"/>
</dbReference>
<dbReference type="GO" id="GO:0046872">
    <property type="term" value="F:metal ion binding"/>
    <property type="evidence" value="ECO:0007669"/>
    <property type="project" value="InterPro"/>
</dbReference>
<evidence type="ECO:0000259" key="9">
    <source>
        <dbReference type="Pfam" id="PF00149"/>
    </source>
</evidence>
<protein>
    <recommendedName>
        <fullName evidence="6">Purple acid phosphatase</fullName>
        <ecNumber evidence="6">3.1.3.2</ecNumber>
    </recommendedName>
</protein>
<keyword evidence="8" id="KW-0812">Transmembrane</keyword>
<keyword evidence="5" id="KW-0325">Glycoprotein</keyword>
<accession>A0A6A3ESC1</accession>
<evidence type="ECO:0000256" key="3">
    <source>
        <dbReference type="ARBA" id="ARBA00022525"/>
    </source>
</evidence>
<dbReference type="Proteomes" id="UP000429523">
    <property type="component" value="Unassembled WGS sequence"/>
</dbReference>
<dbReference type="Pfam" id="PF00149">
    <property type="entry name" value="Metallophos"/>
    <property type="match status" value="1"/>
</dbReference>
<evidence type="ECO:0000256" key="2">
    <source>
        <dbReference type="ARBA" id="ARBA00011738"/>
    </source>
</evidence>
<dbReference type="SUPFAM" id="SSF56300">
    <property type="entry name" value="Metallo-dependent phosphatases"/>
    <property type="match status" value="1"/>
</dbReference>
<organism evidence="12 13">
    <name type="scientific">Phytophthora fragariae</name>
    <dbReference type="NCBI Taxonomy" id="53985"/>
    <lineage>
        <taxon>Eukaryota</taxon>
        <taxon>Sar</taxon>
        <taxon>Stramenopiles</taxon>
        <taxon>Oomycota</taxon>
        <taxon>Peronosporomycetes</taxon>
        <taxon>Peronosporales</taxon>
        <taxon>Peronosporaceae</taxon>
        <taxon>Phytophthora</taxon>
    </lineage>
</organism>
<evidence type="ECO:0000259" key="10">
    <source>
        <dbReference type="Pfam" id="PF14008"/>
    </source>
</evidence>
<dbReference type="InterPro" id="IPR025733">
    <property type="entry name" value="PAPs_C"/>
</dbReference>
<dbReference type="InterPro" id="IPR008963">
    <property type="entry name" value="Purple_acid_Pase-like_N"/>
</dbReference>
<evidence type="ECO:0000256" key="4">
    <source>
        <dbReference type="ARBA" id="ARBA00022729"/>
    </source>
</evidence>
<keyword evidence="6" id="KW-0378">Hydrolase</keyword>
<evidence type="ECO:0000256" key="5">
    <source>
        <dbReference type="ARBA" id="ARBA00023180"/>
    </source>
</evidence>
<evidence type="ECO:0000256" key="8">
    <source>
        <dbReference type="SAM" id="Phobius"/>
    </source>
</evidence>
<name>A0A6A3ESC1_9STRA</name>
<dbReference type="Gene3D" id="2.60.40.380">
    <property type="entry name" value="Purple acid phosphatase-like, N-terminal"/>
    <property type="match status" value="1"/>
</dbReference>
<reference evidence="12 13" key="1">
    <citation type="submission" date="2018-08" db="EMBL/GenBank/DDBJ databases">
        <title>Genomic investigation of the strawberry pathogen Phytophthora fragariae indicates pathogenicity is determined by transcriptional variation in three key races.</title>
        <authorList>
            <person name="Adams T.M."/>
            <person name="Armitage A.D."/>
            <person name="Sobczyk M.K."/>
            <person name="Bates H.J."/>
            <person name="Dunwell J.M."/>
            <person name="Nellist C.F."/>
            <person name="Harrison R.J."/>
        </authorList>
    </citation>
    <scope>NUCLEOTIDE SEQUENCE [LARGE SCALE GENOMIC DNA]</scope>
    <source>
        <strain evidence="12 13">NOV-9</strain>
    </source>
</reference>
<evidence type="ECO:0000313" key="13">
    <source>
        <dbReference type="Proteomes" id="UP000429523"/>
    </source>
</evidence>
<evidence type="ECO:0000256" key="7">
    <source>
        <dbReference type="SAM" id="MobiDB-lite"/>
    </source>
</evidence>
<feature type="region of interest" description="Disordered" evidence="7">
    <location>
        <begin position="1"/>
        <end position="38"/>
    </location>
</feature>
<dbReference type="EC" id="3.1.3.2" evidence="6"/>
<feature type="domain" description="Purple acid phosphatase C-terminal" evidence="10">
    <location>
        <begin position="584"/>
        <end position="642"/>
    </location>
</feature>
<evidence type="ECO:0000313" key="12">
    <source>
        <dbReference type="EMBL" id="KAE8934370.1"/>
    </source>
</evidence>
<gene>
    <name evidence="12" type="ORF">PF009_g15658</name>
</gene>
<comment type="subunit">
    <text evidence="2">Homodimer.</text>
</comment>
<feature type="domain" description="Calcineurin-like phosphoesterase" evidence="9">
    <location>
        <begin position="327"/>
        <end position="563"/>
    </location>
</feature>
<evidence type="ECO:0000259" key="11">
    <source>
        <dbReference type="Pfam" id="PF16656"/>
    </source>
</evidence>
<feature type="domain" description="Purple acid phosphatase N-terminal" evidence="11">
    <location>
        <begin position="204"/>
        <end position="308"/>
    </location>
</feature>
<dbReference type="AlphaFoldDB" id="A0A6A3ESC1"/>
<dbReference type="Pfam" id="PF16656">
    <property type="entry name" value="Pur_ac_phosph_N"/>
    <property type="match status" value="1"/>
</dbReference>
<dbReference type="EMBL" id="QXGF01000915">
    <property type="protein sequence ID" value="KAE8934370.1"/>
    <property type="molecule type" value="Genomic_DNA"/>
</dbReference>
<keyword evidence="3" id="KW-0964">Secreted</keyword>
<comment type="caution">
    <text evidence="12">The sequence shown here is derived from an EMBL/GenBank/DDBJ whole genome shotgun (WGS) entry which is preliminary data.</text>
</comment>
<proteinExistence type="inferred from homology"/>
<sequence>MTSRGSDASLERRTFLSASSPHSEDAPPPSDVQTRARKSPAASPLHWLAGLIAVVGLVVVASLLHATENSQSLRDDQDVLEARDAFNIPRRLARFEVNQSVLDNLDTVEVAFEYKAPQPAFYARDRVAAYCVSAADERANRTPSLHEFMDEVSTDGKGSGVVQIGPLVNMRCSWLLRFITRVDEDDKVLGESELLRFKRGPTQPLQVHLALTEKADEMRVKWVSDNVSTPVVVFGEEREKLERVERATQSSYQADDMCHGPATAVAPRNYRDPGQIFDAVMTKLEAGKRYFYQVGDEKGEKSVVLEFRMPPAVGNNRLAEDVEGSSMSFFVYGDLNTPVGATDNFAEDNGNCGTTMQLIREDMERAAADPSKHRYVAVMHVGDLAYAMGSTYIWDQFGHLIEYAAARLPYMISMGNHDYGFLEGVKKDPVKWPSHPTFEKHGTHGHDSYGECGVPSEKRFHMPDNGNGVYWYSFDTGLAHHAVVSSEHEFTRGSPLHKWLMDDLKSVDRSKTPWVFVYIHRPLYCSVAYSGDYYRSLMFRDELEQELADHHVDIVFAGHYHSYERTCPVFGDRCIESPSGKAMAPVHLMVGSGGYKVDDAGFYRSRWREQGFLEHGYGRVHIYNSTHLHFEFVSDVERRVKDDAWIVSTHDWPSNRERYPPGYFPAQDIAGFGAAVMLALLASYASGANFTIFKMASKWKKLQQEDLDPNVLPHNFTLRVLRHHPDTSIDDTLCRDNNISTLLIAPKYGLFTEEIEEYLLVRRSARESQLVTAPR</sequence>
<dbReference type="InterPro" id="IPR029052">
    <property type="entry name" value="Metallo-depent_PP-like"/>
</dbReference>
<feature type="transmembrane region" description="Helical" evidence="8">
    <location>
        <begin position="669"/>
        <end position="693"/>
    </location>
</feature>
<keyword evidence="8" id="KW-0472">Membrane</keyword>
<feature type="transmembrane region" description="Helical" evidence="8">
    <location>
        <begin position="45"/>
        <end position="64"/>
    </location>
</feature>
<comment type="catalytic activity">
    <reaction evidence="6">
        <text>a phosphate monoester + H2O = an alcohol + phosphate</text>
        <dbReference type="Rhea" id="RHEA:15017"/>
        <dbReference type="ChEBI" id="CHEBI:15377"/>
        <dbReference type="ChEBI" id="CHEBI:30879"/>
        <dbReference type="ChEBI" id="CHEBI:43474"/>
        <dbReference type="ChEBI" id="CHEBI:67140"/>
        <dbReference type="EC" id="3.1.3.2"/>
    </reaction>
</comment>
<evidence type="ECO:0000256" key="6">
    <source>
        <dbReference type="RuleBase" id="RU361203"/>
    </source>
</evidence>
<dbReference type="InterPro" id="IPR004843">
    <property type="entry name" value="Calcineurin-like_PHP"/>
</dbReference>
<comment type="subcellular location">
    <subcellularLocation>
        <location evidence="1">Secreted</location>
    </subcellularLocation>
</comment>
<dbReference type="GO" id="GO:0005576">
    <property type="term" value="C:extracellular region"/>
    <property type="evidence" value="ECO:0007669"/>
    <property type="project" value="UniProtKB-SubCell"/>
</dbReference>
<dbReference type="PANTHER" id="PTHR45778:SF7">
    <property type="entry name" value="PURPLE ACID PHOSPHATASE"/>
    <property type="match status" value="1"/>
</dbReference>